<gene>
    <name evidence="4" type="ORF">AJ79_05440</name>
</gene>
<dbReference type="Proteomes" id="UP000223968">
    <property type="component" value="Unassembled WGS sequence"/>
</dbReference>
<dbReference type="PROSITE" id="PS50297">
    <property type="entry name" value="ANK_REP_REGION"/>
    <property type="match status" value="1"/>
</dbReference>
<evidence type="ECO:0000256" key="2">
    <source>
        <dbReference type="ARBA" id="ARBA00023043"/>
    </source>
</evidence>
<dbReference type="InterPro" id="IPR051165">
    <property type="entry name" value="Multifunctional_ANK_Repeat"/>
</dbReference>
<keyword evidence="2 3" id="KW-0040">ANK repeat</keyword>
<evidence type="ECO:0000313" key="5">
    <source>
        <dbReference type="Proteomes" id="UP000223968"/>
    </source>
</evidence>
<evidence type="ECO:0000313" key="4">
    <source>
        <dbReference type="EMBL" id="PGH10512.1"/>
    </source>
</evidence>
<accession>A0A2B7XPF0</accession>
<dbReference type="OrthoDB" id="20872at2759"/>
<sequence length="599" mass="66952">MVRLDQLPNELIQQILSICSEFTLPAGSWFIHLRCVSRTFEANTRHVVYTQWRATRKFHSWWLMQLSPRTLNEKVTERPAAGAGAGAQCSRLVNAIRNTCDYITALVEGDGDYYANSPTWQRYGKVLCDIASRQMDCEELLETLLEENDPCVLVEVDSVMRALRGVALIAAVYERDMSLLTALMREGNIQVNIDHRYFGNALIMAAKDGNGDAVRAILAYPGRKMICGLDYYNGLHWAIIKGYLSIVEMFLQQPDVDVNARGAQDKTPLIIATCEGHPTITLRLLDHRDIRPGDFDRSNRDALFWATLRGYEDVAEIVLDKLPDLESCSDTDELPVNIRKLFIMAATHGSYGIIQMLLRKYPFSVNHRGYQHKPPLLNAAENGYNDIMKLLLDRTDSDPSHAAVHRYALSLAAENGHPDAVTLLLTHEASAGQVYKNRHDALHQAASRGKGVSVIRMLLEDRDDIDVNHRSIMGQSALIAAAFQGQSDIVKYLLSKRETDVNLADRRGRTALSYAAHSGRERVVELLLAYEKILPDKADLAGLTPLALALAVRRNHTGVVSMLMERDGVDVNAANKQGTTPLSYAREHGLALLQELERN</sequence>
<dbReference type="Gene3D" id="1.25.40.20">
    <property type="entry name" value="Ankyrin repeat-containing domain"/>
    <property type="match status" value="3"/>
</dbReference>
<dbReference type="InterPro" id="IPR036770">
    <property type="entry name" value="Ankyrin_rpt-contain_sf"/>
</dbReference>
<feature type="repeat" description="ANK" evidence="3">
    <location>
        <begin position="507"/>
        <end position="528"/>
    </location>
</feature>
<keyword evidence="5" id="KW-1185">Reference proteome</keyword>
<organism evidence="4 5">
    <name type="scientific">Helicocarpus griseus UAMH5409</name>
    <dbReference type="NCBI Taxonomy" id="1447875"/>
    <lineage>
        <taxon>Eukaryota</taxon>
        <taxon>Fungi</taxon>
        <taxon>Dikarya</taxon>
        <taxon>Ascomycota</taxon>
        <taxon>Pezizomycotina</taxon>
        <taxon>Eurotiomycetes</taxon>
        <taxon>Eurotiomycetidae</taxon>
        <taxon>Onygenales</taxon>
        <taxon>Ajellomycetaceae</taxon>
        <taxon>Helicocarpus</taxon>
    </lineage>
</organism>
<proteinExistence type="predicted"/>
<dbReference type="EMBL" id="PDNB01000086">
    <property type="protein sequence ID" value="PGH10512.1"/>
    <property type="molecule type" value="Genomic_DNA"/>
</dbReference>
<dbReference type="PANTHER" id="PTHR24123:SF141">
    <property type="entry name" value="ANKYRIN 2, ISOFORM U"/>
    <property type="match status" value="1"/>
</dbReference>
<dbReference type="InterPro" id="IPR002110">
    <property type="entry name" value="Ankyrin_rpt"/>
</dbReference>
<dbReference type="AlphaFoldDB" id="A0A2B7XPF0"/>
<reference evidence="4 5" key="1">
    <citation type="submission" date="2017-10" db="EMBL/GenBank/DDBJ databases">
        <title>Comparative genomics in systemic dimorphic fungi from Ajellomycetaceae.</title>
        <authorList>
            <person name="Munoz J.F."/>
            <person name="Mcewen J.G."/>
            <person name="Clay O.K."/>
            <person name="Cuomo C.A."/>
        </authorList>
    </citation>
    <scope>NUCLEOTIDE SEQUENCE [LARGE SCALE GENOMIC DNA]</scope>
    <source>
        <strain evidence="4 5">UAMH5409</strain>
    </source>
</reference>
<dbReference type="PROSITE" id="PS50088">
    <property type="entry name" value="ANK_REPEAT"/>
    <property type="match status" value="1"/>
</dbReference>
<evidence type="ECO:0000256" key="1">
    <source>
        <dbReference type="ARBA" id="ARBA00022737"/>
    </source>
</evidence>
<dbReference type="STRING" id="1447875.A0A2B7XPF0"/>
<protein>
    <submittedName>
        <fullName evidence="4">Uncharacterized protein</fullName>
    </submittedName>
</protein>
<dbReference type="SUPFAM" id="SSF48403">
    <property type="entry name" value="Ankyrin repeat"/>
    <property type="match status" value="1"/>
</dbReference>
<dbReference type="Pfam" id="PF12796">
    <property type="entry name" value="Ank_2"/>
    <property type="match status" value="2"/>
</dbReference>
<comment type="caution">
    <text evidence="4">The sequence shown here is derived from an EMBL/GenBank/DDBJ whole genome shotgun (WGS) entry which is preliminary data.</text>
</comment>
<dbReference type="SMART" id="SM00248">
    <property type="entry name" value="ANK"/>
    <property type="match status" value="11"/>
</dbReference>
<dbReference type="Pfam" id="PF00023">
    <property type="entry name" value="Ank"/>
    <property type="match status" value="1"/>
</dbReference>
<dbReference type="PANTHER" id="PTHR24123">
    <property type="entry name" value="ANKYRIN REPEAT-CONTAINING"/>
    <property type="match status" value="1"/>
</dbReference>
<keyword evidence="1" id="KW-0677">Repeat</keyword>
<evidence type="ECO:0000256" key="3">
    <source>
        <dbReference type="PROSITE-ProRule" id="PRU00023"/>
    </source>
</evidence>
<name>A0A2B7XPF0_9EURO</name>